<reference evidence="3" key="2">
    <citation type="submission" date="2020-11" db="EMBL/GenBank/DDBJ databases">
        <authorList>
            <person name="McCartney M.A."/>
            <person name="Auch B."/>
            <person name="Kono T."/>
            <person name="Mallez S."/>
            <person name="Becker A."/>
            <person name="Gohl D.M."/>
            <person name="Silverstein K.A.T."/>
            <person name="Koren S."/>
            <person name="Bechman K.B."/>
            <person name="Herman A."/>
            <person name="Abrahante J.E."/>
            <person name="Garbe J."/>
        </authorList>
    </citation>
    <scope>NUCLEOTIDE SEQUENCE</scope>
    <source>
        <strain evidence="3">Duluth1</strain>
        <tissue evidence="3">Whole animal</tissue>
    </source>
</reference>
<dbReference type="AlphaFoldDB" id="A0A9D4R631"/>
<proteinExistence type="predicted"/>
<organism evidence="3 4">
    <name type="scientific">Dreissena polymorpha</name>
    <name type="common">Zebra mussel</name>
    <name type="synonym">Mytilus polymorpha</name>
    <dbReference type="NCBI Taxonomy" id="45954"/>
    <lineage>
        <taxon>Eukaryota</taxon>
        <taxon>Metazoa</taxon>
        <taxon>Spiralia</taxon>
        <taxon>Lophotrochozoa</taxon>
        <taxon>Mollusca</taxon>
        <taxon>Bivalvia</taxon>
        <taxon>Autobranchia</taxon>
        <taxon>Heteroconchia</taxon>
        <taxon>Euheterodonta</taxon>
        <taxon>Imparidentia</taxon>
        <taxon>Neoheterodontei</taxon>
        <taxon>Myida</taxon>
        <taxon>Dreissenoidea</taxon>
        <taxon>Dreissenidae</taxon>
        <taxon>Dreissena</taxon>
    </lineage>
</organism>
<evidence type="ECO:0000256" key="1">
    <source>
        <dbReference type="SAM" id="MobiDB-lite"/>
    </source>
</evidence>
<reference evidence="3" key="1">
    <citation type="journal article" date="2019" name="bioRxiv">
        <title>The Genome of the Zebra Mussel, Dreissena polymorpha: A Resource for Invasive Species Research.</title>
        <authorList>
            <person name="McCartney M.A."/>
            <person name="Auch B."/>
            <person name="Kono T."/>
            <person name="Mallez S."/>
            <person name="Zhang Y."/>
            <person name="Obille A."/>
            <person name="Becker A."/>
            <person name="Abrahante J.E."/>
            <person name="Garbe J."/>
            <person name="Badalamenti J.P."/>
            <person name="Herman A."/>
            <person name="Mangelson H."/>
            <person name="Liachko I."/>
            <person name="Sullivan S."/>
            <person name="Sone E.D."/>
            <person name="Koren S."/>
            <person name="Silverstein K.A.T."/>
            <person name="Beckman K.B."/>
            <person name="Gohl D.M."/>
        </authorList>
    </citation>
    <scope>NUCLEOTIDE SEQUENCE</scope>
    <source>
        <strain evidence="3">Duluth1</strain>
        <tissue evidence="3">Whole animal</tissue>
    </source>
</reference>
<accession>A0A9D4R631</accession>
<comment type="caution">
    <text evidence="3">The sequence shown here is derived from an EMBL/GenBank/DDBJ whole genome shotgun (WGS) entry which is preliminary data.</text>
</comment>
<gene>
    <name evidence="3" type="ORF">DPMN_098875</name>
</gene>
<feature type="region of interest" description="Disordered" evidence="1">
    <location>
        <begin position="22"/>
        <end position="71"/>
    </location>
</feature>
<keyword evidence="4" id="KW-1185">Reference proteome</keyword>
<dbReference type="Proteomes" id="UP000828390">
    <property type="component" value="Unassembled WGS sequence"/>
</dbReference>
<sequence length="79" mass="8251">MASSSAFVTLSLRVLRVLGGGTASKGPAAALQSPTMTEGQPPKGPAAALQSPTMTEIHRKNSPRSPTWQTYPKMILSLS</sequence>
<evidence type="ECO:0000313" key="4">
    <source>
        <dbReference type="Proteomes" id="UP000828390"/>
    </source>
</evidence>
<name>A0A9D4R631_DREPO</name>
<evidence type="ECO:0000313" key="3">
    <source>
        <dbReference type="EMBL" id="KAH3856289.1"/>
    </source>
</evidence>
<feature type="signal peptide" evidence="2">
    <location>
        <begin position="1"/>
        <end position="19"/>
    </location>
</feature>
<protein>
    <submittedName>
        <fullName evidence="3">Uncharacterized protein</fullName>
    </submittedName>
</protein>
<evidence type="ECO:0000256" key="2">
    <source>
        <dbReference type="SAM" id="SignalP"/>
    </source>
</evidence>
<feature type="chain" id="PRO_5038920845" evidence="2">
    <location>
        <begin position="20"/>
        <end position="79"/>
    </location>
</feature>
<keyword evidence="2" id="KW-0732">Signal</keyword>
<dbReference type="EMBL" id="JAIWYP010000003">
    <property type="protein sequence ID" value="KAH3856289.1"/>
    <property type="molecule type" value="Genomic_DNA"/>
</dbReference>